<comment type="caution">
    <text evidence="1">The sequence shown here is derived from an EMBL/GenBank/DDBJ whole genome shotgun (WGS) entry which is preliminary data.</text>
</comment>
<accession>A0ACD3R104</accession>
<sequence>MHVTEGSQRCRLGPGLMSALGLSLGSPVLVSLLGGRSCLCTAWPRSDLAEGFLQVDLKCSSANLISHPPTHLNLDPAQLTPTPCPKLKGVKISVVVQSVDFKKHTPPRLVHELVKDMLKGVYVHRKHAINLEDFDTEIRYVVIEDINLESGHAGFITSKTGVEITGIQTVRHHRSQLQDQDTIPLGGLEEVAASLKEMLQLPLLYPDTLSSLGVSCPRGVLLVGPPGVGKTLLVRKVVGEVGASLVVVRGPEVVGSRPGESEEKLRAVFERARSAAEEGPCVLFLDELDSLCPRRSGSSAPENRLVAQLLTLMDGMNQSDRFLIVGATNRPDSLDPALRRPGRFDREVRMMT</sequence>
<dbReference type="EMBL" id="CM011684">
    <property type="protein sequence ID" value="TMS13022.1"/>
    <property type="molecule type" value="Genomic_DNA"/>
</dbReference>
<proteinExistence type="predicted"/>
<evidence type="ECO:0000313" key="2">
    <source>
        <dbReference type="Proteomes" id="UP000793456"/>
    </source>
</evidence>
<keyword evidence="2" id="KW-1185">Reference proteome</keyword>
<organism evidence="1 2">
    <name type="scientific">Larimichthys crocea</name>
    <name type="common">Large yellow croaker</name>
    <name type="synonym">Pseudosciaena crocea</name>
    <dbReference type="NCBI Taxonomy" id="215358"/>
    <lineage>
        <taxon>Eukaryota</taxon>
        <taxon>Metazoa</taxon>
        <taxon>Chordata</taxon>
        <taxon>Craniata</taxon>
        <taxon>Vertebrata</taxon>
        <taxon>Euteleostomi</taxon>
        <taxon>Actinopterygii</taxon>
        <taxon>Neopterygii</taxon>
        <taxon>Teleostei</taxon>
        <taxon>Neoteleostei</taxon>
        <taxon>Acanthomorphata</taxon>
        <taxon>Eupercaria</taxon>
        <taxon>Sciaenidae</taxon>
        <taxon>Larimichthys</taxon>
    </lineage>
</organism>
<dbReference type="Proteomes" id="UP000793456">
    <property type="component" value="Chromosome XI"/>
</dbReference>
<name>A0ACD3R104_LARCR</name>
<reference evidence="1" key="1">
    <citation type="submission" date="2018-11" db="EMBL/GenBank/DDBJ databases">
        <title>The sequence and de novo assembly of Larimichthys crocea genome using PacBio and Hi-C technologies.</title>
        <authorList>
            <person name="Xu P."/>
            <person name="Chen B."/>
            <person name="Zhou Z."/>
            <person name="Ke Q."/>
            <person name="Wu Y."/>
            <person name="Bai H."/>
            <person name="Pu F."/>
        </authorList>
    </citation>
    <scope>NUCLEOTIDE SEQUENCE</scope>
    <source>
        <tissue evidence="1">Muscle</tissue>
    </source>
</reference>
<protein>
    <submittedName>
        <fullName evidence="1">Uncharacterized protein</fullName>
    </submittedName>
</protein>
<gene>
    <name evidence="1" type="ORF">E3U43_018097</name>
</gene>
<evidence type="ECO:0000313" key="1">
    <source>
        <dbReference type="EMBL" id="TMS13022.1"/>
    </source>
</evidence>